<evidence type="ECO:0000313" key="2">
    <source>
        <dbReference type="Proteomes" id="UP000620064"/>
    </source>
</evidence>
<protein>
    <submittedName>
        <fullName evidence="1">Uncharacterized protein</fullName>
    </submittedName>
</protein>
<evidence type="ECO:0000313" key="1">
    <source>
        <dbReference type="EMBL" id="GGP01750.1"/>
    </source>
</evidence>
<proteinExistence type="predicted"/>
<organism evidence="1 2">
    <name type="scientific">Cloacibacterium rupense</name>
    <dbReference type="NCBI Taxonomy" id="517423"/>
    <lineage>
        <taxon>Bacteria</taxon>
        <taxon>Pseudomonadati</taxon>
        <taxon>Bacteroidota</taxon>
        <taxon>Flavobacteriia</taxon>
        <taxon>Flavobacteriales</taxon>
        <taxon>Weeksellaceae</taxon>
    </lineage>
</organism>
<accession>A0ABQ2NGK4</accession>
<comment type="caution">
    <text evidence="1">The sequence shown here is derived from an EMBL/GenBank/DDBJ whole genome shotgun (WGS) entry which is preliminary data.</text>
</comment>
<sequence>MIEVFPYNPGVIAKAKVEILSDRAMLLTIIDNGVEGYQGLKRVYVKLPENN</sequence>
<dbReference type="RefSeq" id="WP_188616344.1">
    <property type="nucleotide sequence ID" value="NZ_BMLV01000001.1"/>
</dbReference>
<dbReference type="EMBL" id="BMLV01000001">
    <property type="protein sequence ID" value="GGP01750.1"/>
    <property type="molecule type" value="Genomic_DNA"/>
</dbReference>
<reference evidence="2" key="1">
    <citation type="journal article" date="2019" name="Int. J. Syst. Evol. Microbiol.">
        <title>The Global Catalogue of Microorganisms (GCM) 10K type strain sequencing project: providing services to taxonomists for standard genome sequencing and annotation.</title>
        <authorList>
            <consortium name="The Broad Institute Genomics Platform"/>
            <consortium name="The Broad Institute Genome Sequencing Center for Infectious Disease"/>
            <person name="Wu L."/>
            <person name="Ma J."/>
        </authorList>
    </citation>
    <scope>NUCLEOTIDE SEQUENCE [LARGE SCALE GENOMIC DNA]</scope>
    <source>
        <strain evidence="2">CGMCC 1.7656</strain>
    </source>
</reference>
<gene>
    <name evidence="1" type="ORF">GCM10010992_03380</name>
</gene>
<name>A0ABQ2NGK4_9FLAO</name>
<keyword evidence="2" id="KW-1185">Reference proteome</keyword>
<dbReference type="Proteomes" id="UP000620064">
    <property type="component" value="Unassembled WGS sequence"/>
</dbReference>